<dbReference type="EMBL" id="JXXK01000002">
    <property type="protein sequence ID" value="KJF41041.1"/>
    <property type="molecule type" value="Genomic_DNA"/>
</dbReference>
<reference evidence="2" key="1">
    <citation type="submission" date="2015-02" db="EMBL/GenBank/DDBJ databases">
        <title>A novel member of the family Ruminococcaceae isolated from human feces.</title>
        <authorList>
            <person name="Shkoporov A.N."/>
            <person name="Chaplin A.V."/>
            <person name="Motuzova O.V."/>
            <person name="Kafarskaia L.I."/>
            <person name="Khokhlova E.V."/>
            <person name="Efimov B.A."/>
        </authorList>
    </citation>
    <scope>NUCLEOTIDE SEQUENCE [LARGE SCALE GENOMIC DNA]</scope>
    <source>
        <strain evidence="2">585-1</strain>
    </source>
</reference>
<dbReference type="PATRIC" id="fig|1550024.3.peg.467"/>
<dbReference type="SUPFAM" id="SSF53720">
    <property type="entry name" value="ALDH-like"/>
    <property type="match status" value="1"/>
</dbReference>
<accession>A0A0D8J3B4</accession>
<name>A0A0D8J3B4_9FIRM</name>
<dbReference type="RefSeq" id="WP_050004396.1">
    <property type="nucleotide sequence ID" value="NZ_CAUBPW010000010.1"/>
</dbReference>
<organism evidence="2 3">
    <name type="scientific">Ruthenibacterium lactatiformans</name>
    <dbReference type="NCBI Taxonomy" id="1550024"/>
    <lineage>
        <taxon>Bacteria</taxon>
        <taxon>Bacillati</taxon>
        <taxon>Bacillota</taxon>
        <taxon>Clostridia</taxon>
        <taxon>Eubacteriales</taxon>
        <taxon>Oscillospiraceae</taxon>
        <taxon>Ruthenibacterium</taxon>
    </lineage>
</organism>
<dbReference type="Pfam" id="PF05893">
    <property type="entry name" value="LuxC"/>
    <property type="match status" value="1"/>
</dbReference>
<dbReference type="InterPro" id="IPR016161">
    <property type="entry name" value="Ald_DH/histidinol_DH"/>
</dbReference>
<comment type="caution">
    <text evidence="2">The sequence shown here is derived from an EMBL/GenBank/DDBJ whole genome shotgun (WGS) entry which is preliminary data.</text>
</comment>
<dbReference type="GeneID" id="42855427"/>
<sequence length="430" mass="47955">MILAKGKLYGEEEREVLLARLEDEINETRVRAPLRSETVIAALDALGRHIENGQFDAQLAALGLSRRTDAVRTATAMLRRENLEYRLHMELGMHLGSEYPLTPPNGSARRICRAVPLGTVLHIAAGNADGLPVLSLAEGLLTGNINLLKLPQADGGLSVEAVRCMLEIEPELADYIYIFDTPSSDVVTLQRLAALCDGIITWGGDAAIEAVRRFAPVGAKLIEWGHRLSFAYISGYEDEQLELRALAEHIIQTKQLLCSSCQTIFLDTEDMEQVYAFCEKFLPYLEEASRRFPQEGIEETAEQTLRRYLDEMVQAIRGRAADTRVYRGEFCRLEACLDDNLVLSGLFGNCPVKRLPAARMLPVLRREKGRLQTAGLICAPERRLALAQRLMCCGLVRITRAGDMSESLCGEAHDGEYPLRRYVRIVEVEP</sequence>
<protein>
    <submittedName>
        <fullName evidence="2">Acyl-CoA reductase</fullName>
    </submittedName>
</protein>
<dbReference type="GO" id="GO:0008218">
    <property type="term" value="P:bioluminescence"/>
    <property type="evidence" value="ECO:0007669"/>
    <property type="project" value="InterPro"/>
</dbReference>
<dbReference type="AlphaFoldDB" id="A0A0D8J3B4"/>
<evidence type="ECO:0000313" key="2">
    <source>
        <dbReference type="EMBL" id="KJF41041.1"/>
    </source>
</evidence>
<keyword evidence="3" id="KW-1185">Reference proteome</keyword>
<gene>
    <name evidence="2" type="ORF">TQ39_02100</name>
</gene>
<dbReference type="GO" id="GO:0003995">
    <property type="term" value="F:acyl-CoA dehydrogenase activity"/>
    <property type="evidence" value="ECO:0007669"/>
    <property type="project" value="InterPro"/>
</dbReference>
<dbReference type="InterPro" id="IPR008670">
    <property type="entry name" value="CoA_reduct_LuxC"/>
</dbReference>
<proteinExistence type="predicted"/>
<evidence type="ECO:0000256" key="1">
    <source>
        <dbReference type="ARBA" id="ARBA00022857"/>
    </source>
</evidence>
<keyword evidence="1" id="KW-0521">NADP</keyword>
<evidence type="ECO:0000313" key="3">
    <source>
        <dbReference type="Proteomes" id="UP000032483"/>
    </source>
</evidence>
<dbReference type="Proteomes" id="UP000032483">
    <property type="component" value="Unassembled WGS sequence"/>
</dbReference>